<evidence type="ECO:0000256" key="6">
    <source>
        <dbReference type="ARBA" id="ARBA00022763"/>
    </source>
</evidence>
<evidence type="ECO:0000256" key="7">
    <source>
        <dbReference type="ARBA" id="ARBA00022840"/>
    </source>
</evidence>
<organism evidence="14 15">
    <name type="scientific">Cryomyces antarcticus</name>
    <dbReference type="NCBI Taxonomy" id="329879"/>
    <lineage>
        <taxon>Eukaryota</taxon>
        <taxon>Fungi</taxon>
        <taxon>Dikarya</taxon>
        <taxon>Ascomycota</taxon>
        <taxon>Pezizomycotina</taxon>
        <taxon>Dothideomycetes</taxon>
        <taxon>Dothideomycetes incertae sedis</taxon>
        <taxon>Cryomyces</taxon>
    </lineage>
</organism>
<dbReference type="EMBL" id="JAVRRA010018885">
    <property type="protein sequence ID" value="KAK5187834.1"/>
    <property type="molecule type" value="Genomic_DNA"/>
</dbReference>
<evidence type="ECO:0000256" key="1">
    <source>
        <dbReference type="ARBA" id="ARBA00004123"/>
    </source>
</evidence>
<protein>
    <submittedName>
        <fullName evidence="14">Structural maintenance of chromosomes protein 6</fullName>
        <ecNumber evidence="14">3.6.4.13</ecNumber>
    </submittedName>
</protein>
<proteinExistence type="inferred from homology"/>
<gene>
    <name evidence="14" type="primary">smc6_4</name>
    <name evidence="14" type="ORF">LTR16_009459</name>
</gene>
<dbReference type="EC" id="3.6.4.13" evidence="14"/>
<comment type="caution">
    <text evidence="14">The sequence shown here is derived from an EMBL/GenBank/DDBJ whole genome shotgun (WGS) entry which is preliminary data.</text>
</comment>
<evidence type="ECO:0000256" key="3">
    <source>
        <dbReference type="ARBA" id="ARBA00006793"/>
    </source>
</evidence>
<keyword evidence="8" id="KW-0175">Coiled coil</keyword>
<keyword evidence="10" id="KW-0234">DNA repair</keyword>
<dbReference type="PANTHER" id="PTHR19306">
    <property type="entry name" value="STRUCTURAL MAINTENANCE OF CHROMOSOMES 5,6 SMC5, SMC6"/>
    <property type="match status" value="1"/>
</dbReference>
<name>A0ABR0LJP6_9PEZI</name>
<feature type="domain" description="Rad50/SbcC-type AAA" evidence="13">
    <location>
        <begin position="83"/>
        <end position="201"/>
    </location>
</feature>
<dbReference type="GO" id="GO:0003724">
    <property type="term" value="F:RNA helicase activity"/>
    <property type="evidence" value="ECO:0007669"/>
    <property type="project" value="UniProtKB-EC"/>
</dbReference>
<feature type="compositionally biased region" description="Polar residues" evidence="12">
    <location>
        <begin position="1"/>
        <end position="12"/>
    </location>
</feature>
<feature type="non-terminal residue" evidence="14">
    <location>
        <position position="1"/>
    </location>
</feature>
<dbReference type="InterPro" id="IPR038729">
    <property type="entry name" value="Rad50/SbcC_AAA"/>
</dbReference>
<keyword evidence="15" id="KW-1185">Reference proteome</keyword>
<evidence type="ECO:0000256" key="8">
    <source>
        <dbReference type="ARBA" id="ARBA00023054"/>
    </source>
</evidence>
<dbReference type="Gene3D" id="3.40.50.300">
    <property type="entry name" value="P-loop containing nucleotide triphosphate hydrolases"/>
    <property type="match status" value="1"/>
</dbReference>
<dbReference type="PANTHER" id="PTHR19306:SF6">
    <property type="entry name" value="STRUCTURAL MAINTENANCE OF CHROMOSOMES PROTEIN 6"/>
    <property type="match status" value="1"/>
</dbReference>
<evidence type="ECO:0000313" key="14">
    <source>
        <dbReference type="EMBL" id="KAK5187834.1"/>
    </source>
</evidence>
<dbReference type="InterPro" id="IPR027417">
    <property type="entry name" value="P-loop_NTPase"/>
</dbReference>
<comment type="subcellular location">
    <subcellularLocation>
        <location evidence="2">Chromosome</location>
    </subcellularLocation>
    <subcellularLocation>
        <location evidence="1">Nucleus</location>
    </subcellularLocation>
</comment>
<sequence length="209" mass="23069">NKRQRLSTVNDDASSDVEVYDSAGRHEGTSDQDNLFQETRRTTCFEDLGNEDADDARATQLVGRHFREPKQNTAADNGIIEEVECFNFMCHTHLRVKLGPLINFIIGHNGSGKSAVLTALTLCLGAKAISTNRGGSLKSFIKEGQENARLLVKIKNLGDNAYQPELYGRSITVERHFSMTGASGFKIKSADQRIISTKKADLEDIADCF</sequence>
<feature type="region of interest" description="Disordered" evidence="12">
    <location>
        <begin position="1"/>
        <end position="35"/>
    </location>
</feature>
<evidence type="ECO:0000259" key="13">
    <source>
        <dbReference type="Pfam" id="PF13476"/>
    </source>
</evidence>
<evidence type="ECO:0000256" key="9">
    <source>
        <dbReference type="ARBA" id="ARBA00023172"/>
    </source>
</evidence>
<evidence type="ECO:0000256" key="4">
    <source>
        <dbReference type="ARBA" id="ARBA00022454"/>
    </source>
</evidence>
<feature type="non-terminal residue" evidence="14">
    <location>
        <position position="209"/>
    </location>
</feature>
<dbReference type="GO" id="GO:0016787">
    <property type="term" value="F:hydrolase activity"/>
    <property type="evidence" value="ECO:0007669"/>
    <property type="project" value="UniProtKB-KW"/>
</dbReference>
<evidence type="ECO:0000256" key="10">
    <source>
        <dbReference type="ARBA" id="ARBA00023204"/>
    </source>
</evidence>
<keyword evidence="14" id="KW-0378">Hydrolase</keyword>
<evidence type="ECO:0000256" key="5">
    <source>
        <dbReference type="ARBA" id="ARBA00022741"/>
    </source>
</evidence>
<keyword evidence="4" id="KW-0158">Chromosome</keyword>
<evidence type="ECO:0000256" key="12">
    <source>
        <dbReference type="SAM" id="MobiDB-lite"/>
    </source>
</evidence>
<keyword evidence="6" id="KW-0227">DNA damage</keyword>
<comment type="similarity">
    <text evidence="3">Belongs to the SMC family. SMC6 subfamily.</text>
</comment>
<evidence type="ECO:0000256" key="11">
    <source>
        <dbReference type="ARBA" id="ARBA00023242"/>
    </source>
</evidence>
<dbReference type="Proteomes" id="UP001357485">
    <property type="component" value="Unassembled WGS sequence"/>
</dbReference>
<keyword evidence="7" id="KW-0067">ATP-binding</keyword>
<keyword evidence="11" id="KW-0539">Nucleus</keyword>
<dbReference type="Pfam" id="PF13476">
    <property type="entry name" value="AAA_23"/>
    <property type="match status" value="1"/>
</dbReference>
<keyword evidence="5" id="KW-0547">Nucleotide-binding</keyword>
<accession>A0ABR0LJP6</accession>
<dbReference type="SUPFAM" id="SSF52540">
    <property type="entry name" value="P-loop containing nucleoside triphosphate hydrolases"/>
    <property type="match status" value="1"/>
</dbReference>
<evidence type="ECO:0000256" key="2">
    <source>
        <dbReference type="ARBA" id="ARBA00004286"/>
    </source>
</evidence>
<reference evidence="14 15" key="1">
    <citation type="submission" date="2023-08" db="EMBL/GenBank/DDBJ databases">
        <title>Black Yeasts Isolated from many extreme environments.</title>
        <authorList>
            <person name="Coleine C."/>
            <person name="Stajich J.E."/>
            <person name="Selbmann L."/>
        </authorList>
    </citation>
    <scope>NUCLEOTIDE SEQUENCE [LARGE SCALE GENOMIC DNA]</scope>
    <source>
        <strain evidence="14 15">CCFEE 536</strain>
    </source>
</reference>
<evidence type="ECO:0000313" key="15">
    <source>
        <dbReference type="Proteomes" id="UP001357485"/>
    </source>
</evidence>
<keyword evidence="9" id="KW-0233">DNA recombination</keyword>